<protein>
    <recommendedName>
        <fullName evidence="1">Methyltransferase domain-containing protein</fullName>
    </recommendedName>
</protein>
<proteinExistence type="predicted"/>
<name>A0ABP5JWM9_9ACTN</name>
<evidence type="ECO:0000313" key="3">
    <source>
        <dbReference type="Proteomes" id="UP001500575"/>
    </source>
</evidence>
<dbReference type="SUPFAM" id="SSF53335">
    <property type="entry name" value="S-adenosyl-L-methionine-dependent methyltransferases"/>
    <property type="match status" value="1"/>
</dbReference>
<gene>
    <name evidence="2" type="ORF">GCM10009843_17830</name>
</gene>
<dbReference type="EMBL" id="BAAAQQ010000009">
    <property type="protein sequence ID" value="GAA2122592.1"/>
    <property type="molecule type" value="Genomic_DNA"/>
</dbReference>
<dbReference type="InterPro" id="IPR041698">
    <property type="entry name" value="Methyltransf_25"/>
</dbReference>
<dbReference type="Gene3D" id="3.40.50.150">
    <property type="entry name" value="Vaccinia Virus protein VP39"/>
    <property type="match status" value="1"/>
</dbReference>
<dbReference type="Pfam" id="PF13649">
    <property type="entry name" value="Methyltransf_25"/>
    <property type="match status" value="1"/>
</dbReference>
<comment type="caution">
    <text evidence="2">The sequence shown here is derived from an EMBL/GenBank/DDBJ whole genome shotgun (WGS) entry which is preliminary data.</text>
</comment>
<organism evidence="2 3">
    <name type="scientific">Nocardioides bigeumensis</name>
    <dbReference type="NCBI Taxonomy" id="433657"/>
    <lineage>
        <taxon>Bacteria</taxon>
        <taxon>Bacillati</taxon>
        <taxon>Actinomycetota</taxon>
        <taxon>Actinomycetes</taxon>
        <taxon>Propionibacteriales</taxon>
        <taxon>Nocardioidaceae</taxon>
        <taxon>Nocardioides</taxon>
    </lineage>
</organism>
<reference evidence="3" key="1">
    <citation type="journal article" date="2019" name="Int. J. Syst. Evol. Microbiol.">
        <title>The Global Catalogue of Microorganisms (GCM) 10K type strain sequencing project: providing services to taxonomists for standard genome sequencing and annotation.</title>
        <authorList>
            <consortium name="The Broad Institute Genomics Platform"/>
            <consortium name="The Broad Institute Genome Sequencing Center for Infectious Disease"/>
            <person name="Wu L."/>
            <person name="Ma J."/>
        </authorList>
    </citation>
    <scope>NUCLEOTIDE SEQUENCE [LARGE SCALE GENOMIC DNA]</scope>
    <source>
        <strain evidence="3">JCM 16021</strain>
    </source>
</reference>
<evidence type="ECO:0000259" key="1">
    <source>
        <dbReference type="Pfam" id="PF13649"/>
    </source>
</evidence>
<keyword evidence="3" id="KW-1185">Reference proteome</keyword>
<dbReference type="Proteomes" id="UP001500575">
    <property type="component" value="Unassembled WGS sequence"/>
</dbReference>
<dbReference type="CDD" id="cd02440">
    <property type="entry name" value="AdoMet_MTases"/>
    <property type="match status" value="1"/>
</dbReference>
<dbReference type="PANTHER" id="PTHR43591">
    <property type="entry name" value="METHYLTRANSFERASE"/>
    <property type="match status" value="1"/>
</dbReference>
<sequence length="390" mass="42949">MRADDTSEAARAPEPAVEDAIVGDLRTAAYQAYVVGLKRYWSTELYAVVASQAAHVAEQPPREIEQAMSTSHAYRAFAWLEVHLQQMKYYGRWGLVTLFAEADDQLAGELAEGQKREPDKLANDVERPLPDYYVDTDFHQHRGGIWSDPSDAFAYEAAARSTTPVASDHGDLHSRFADHVRAITPADGVVLDMGCGFGKTTEPIRRAMPGATVVGVDLSPQVLGLAHLRAVQQGLDIRYVQDRQEDLVHFEDESVDTIAASMLIHEVPTDVLVQSLREAYRVLKPGGRLVYLDFYEVPGGNVGRFLILGHSTRNNEPFIRSLLAMDFHAEMAAAGFTDVATTSFEEEPDALARGTELPEFWRFPWTLLAGTKPATESAGTTRTADISVAS</sequence>
<accession>A0ABP5JWM9</accession>
<dbReference type="InterPro" id="IPR029063">
    <property type="entry name" value="SAM-dependent_MTases_sf"/>
</dbReference>
<feature type="domain" description="Methyltransferase" evidence="1">
    <location>
        <begin position="190"/>
        <end position="287"/>
    </location>
</feature>
<evidence type="ECO:0000313" key="2">
    <source>
        <dbReference type="EMBL" id="GAA2122592.1"/>
    </source>
</evidence>